<accession>A0ABU9CKL8</accession>
<dbReference type="Proteomes" id="UP001365405">
    <property type="component" value="Unassembled WGS sequence"/>
</dbReference>
<evidence type="ECO:0000313" key="1">
    <source>
        <dbReference type="EMBL" id="MEK8051725.1"/>
    </source>
</evidence>
<evidence type="ECO:0008006" key="3">
    <source>
        <dbReference type="Google" id="ProtNLM"/>
    </source>
</evidence>
<protein>
    <recommendedName>
        <fullName evidence="3">DUF4123 domain-containing protein</fullName>
    </recommendedName>
</protein>
<comment type="caution">
    <text evidence="1">The sequence shown here is derived from an EMBL/GenBank/DDBJ whole genome shotgun (WGS) entry which is preliminary data.</text>
</comment>
<dbReference type="RefSeq" id="WP_341411425.1">
    <property type="nucleotide sequence ID" value="NZ_JBBUTH010000008.1"/>
</dbReference>
<keyword evidence="2" id="KW-1185">Reference proteome</keyword>
<gene>
    <name evidence="1" type="ORF">AACH10_15850</name>
</gene>
<dbReference type="EMBL" id="JBBUTH010000008">
    <property type="protein sequence ID" value="MEK8051725.1"/>
    <property type="molecule type" value="Genomic_DNA"/>
</dbReference>
<evidence type="ECO:0000313" key="2">
    <source>
        <dbReference type="Proteomes" id="UP001365405"/>
    </source>
</evidence>
<reference evidence="1 2" key="1">
    <citation type="submission" date="2024-04" db="EMBL/GenBank/DDBJ databases">
        <title>Novel species of the genus Ideonella isolated from streams.</title>
        <authorList>
            <person name="Lu H."/>
        </authorList>
    </citation>
    <scope>NUCLEOTIDE SEQUENCE [LARGE SCALE GENOMIC DNA]</scope>
    <source>
        <strain evidence="1 2">DXS22W</strain>
    </source>
</reference>
<name>A0ABU9CKL8_9BURK</name>
<proteinExistence type="predicted"/>
<sequence length="290" mass="30923">MTMRLDAAWPRLTQHLRAAPGPRAQAAGWLLMLDRPTLAQDATGVSDPGAVALREAALQGLVQLARRAGDAWVLQQALRRCTGQAVPAACAGLSARHWLQVDRSNALAWLALWGQEPAATDEVLHGLSQSRSADSGFGELPWLMARHWPDDLPTYLLPAAGARAIGIEMAWPMTSWAPLMATCSAAVAQADANRRAVCDATAALLASAGRDLLTRQMGLSLGTRLGWEPQRRQTLAAALEAAREGAAADGPAATAEPYGCTAVAQWRSRLRGVAEQGEVEKGLARRRARH</sequence>
<organism evidence="1 2">
    <name type="scientific">Pseudaquabacterium inlustre</name>
    <dbReference type="NCBI Taxonomy" id="2984192"/>
    <lineage>
        <taxon>Bacteria</taxon>
        <taxon>Pseudomonadati</taxon>
        <taxon>Pseudomonadota</taxon>
        <taxon>Betaproteobacteria</taxon>
        <taxon>Burkholderiales</taxon>
        <taxon>Sphaerotilaceae</taxon>
        <taxon>Pseudaquabacterium</taxon>
    </lineage>
</organism>